<comment type="pathway">
    <text evidence="1">Bacterial outer membrane biogenesis; LPS O-antigen biosynthesis.</text>
</comment>
<dbReference type="InterPro" id="IPR001509">
    <property type="entry name" value="Epimerase_deHydtase"/>
</dbReference>
<name>A0A1G5ZWW1_9HYPH</name>
<dbReference type="AlphaFoldDB" id="A0A1G5ZWW1"/>
<organism evidence="4 5">
    <name type="scientific">Mesorhizobium qingshengii</name>
    <dbReference type="NCBI Taxonomy" id="1165689"/>
    <lineage>
        <taxon>Bacteria</taxon>
        <taxon>Pseudomonadati</taxon>
        <taxon>Pseudomonadota</taxon>
        <taxon>Alphaproteobacteria</taxon>
        <taxon>Hyphomicrobiales</taxon>
        <taxon>Phyllobacteriaceae</taxon>
        <taxon>Mesorhizobium</taxon>
    </lineage>
</organism>
<evidence type="ECO:0000256" key="2">
    <source>
        <dbReference type="ARBA" id="ARBA00007637"/>
    </source>
</evidence>
<sequence>MVTGAAGLIGRRVLEMLRAGGRRTVGVDITKKNDASADILIADVADTHRLHSIVGSEQVGAIVHCGAVSGPMVMIDNPYGIVQANIVGTANMLELARIHRMRRIVFCSSNSAYGPMQERPVDAPAVAEDVVLRPSSVYAATKVAGELLLAAYKKQHGVDGIAIRLSWVYGPGRTTDCFIRTLIEDAQAGRTTRIAWGKNFPRQFIHVDDAARALLAALDADGAKSTVYNATGGTFLTLNEIAQLVASIHGNADIELADGSDPLDDYQHRLDISAIGQDLGFVPQISLEDGIRSYSGWLKLNSHQK</sequence>
<evidence type="ECO:0000313" key="4">
    <source>
        <dbReference type="EMBL" id="SDA99110.1"/>
    </source>
</evidence>
<evidence type="ECO:0000313" key="5">
    <source>
        <dbReference type="Proteomes" id="UP000198588"/>
    </source>
</evidence>
<evidence type="ECO:0000259" key="3">
    <source>
        <dbReference type="Pfam" id="PF01370"/>
    </source>
</evidence>
<dbReference type="Pfam" id="PF01370">
    <property type="entry name" value="Epimerase"/>
    <property type="match status" value="1"/>
</dbReference>
<dbReference type="PANTHER" id="PTHR43000">
    <property type="entry name" value="DTDP-D-GLUCOSE 4,6-DEHYDRATASE-RELATED"/>
    <property type="match status" value="1"/>
</dbReference>
<reference evidence="4 5" key="1">
    <citation type="submission" date="2016-10" db="EMBL/GenBank/DDBJ databases">
        <authorList>
            <person name="de Groot N.N."/>
        </authorList>
    </citation>
    <scope>NUCLEOTIDE SEQUENCE [LARGE SCALE GENOMIC DNA]</scope>
    <source>
        <strain evidence="4 5">CGMCC 1.12097</strain>
    </source>
</reference>
<evidence type="ECO:0000256" key="1">
    <source>
        <dbReference type="ARBA" id="ARBA00005125"/>
    </source>
</evidence>
<proteinExistence type="inferred from homology"/>
<dbReference type="Gene3D" id="3.40.50.720">
    <property type="entry name" value="NAD(P)-binding Rossmann-like Domain"/>
    <property type="match status" value="1"/>
</dbReference>
<dbReference type="STRING" id="1165689.SAMN02927914_06456"/>
<protein>
    <submittedName>
        <fullName evidence="4">UDP-glucose 4-epimerase</fullName>
    </submittedName>
</protein>
<gene>
    <name evidence="4" type="ORF">SAMN02927914_06456</name>
</gene>
<dbReference type="EMBL" id="FMXM01000038">
    <property type="protein sequence ID" value="SDA99110.1"/>
    <property type="molecule type" value="Genomic_DNA"/>
</dbReference>
<dbReference type="SUPFAM" id="SSF51735">
    <property type="entry name" value="NAD(P)-binding Rossmann-fold domains"/>
    <property type="match status" value="1"/>
</dbReference>
<comment type="similarity">
    <text evidence="2">Belongs to the NAD(P)-dependent epimerase/dehydratase family.</text>
</comment>
<accession>A0A1G5ZWW1</accession>
<feature type="domain" description="NAD-dependent epimerase/dehydratase" evidence="3">
    <location>
        <begin position="1"/>
        <end position="229"/>
    </location>
</feature>
<dbReference type="Proteomes" id="UP000198588">
    <property type="component" value="Unassembled WGS sequence"/>
</dbReference>
<dbReference type="OrthoDB" id="9801056at2"/>
<dbReference type="InterPro" id="IPR036291">
    <property type="entry name" value="NAD(P)-bd_dom_sf"/>
</dbReference>